<dbReference type="EC" id="2.7.13.3" evidence="4"/>
<dbReference type="GO" id="GO:0005737">
    <property type="term" value="C:cytoplasm"/>
    <property type="evidence" value="ECO:0007669"/>
    <property type="project" value="UniProtKB-SubCell"/>
</dbReference>
<comment type="function">
    <text evidence="17">Member of the two-component regulatory system NreB/NreC involved in the control of dissimilatory nitrate/nitrite reduction in response to oxygen. NreB functions as a direct oxygen sensor histidine kinase which is autophosphorylated, in the absence of oxygen, probably at the conserved histidine residue, and transfers its phosphate group probably to a conserved aspartate residue of NreC. NreB/NreC activates the expression of the nitrate (narGHJI) and nitrite (nir) reductase operons, as well as the putative nitrate transporter gene narT.</text>
</comment>
<dbReference type="InterPro" id="IPR003594">
    <property type="entry name" value="HATPase_dom"/>
</dbReference>
<dbReference type="InterPro" id="IPR005467">
    <property type="entry name" value="His_kinase_dom"/>
</dbReference>
<dbReference type="Gene3D" id="3.30.565.10">
    <property type="entry name" value="Histidine kinase-like ATPase, C-terminal domain"/>
    <property type="match status" value="1"/>
</dbReference>
<evidence type="ECO:0000256" key="16">
    <source>
        <dbReference type="ARBA" id="ARBA00023014"/>
    </source>
</evidence>
<evidence type="ECO:0000256" key="6">
    <source>
        <dbReference type="ARBA" id="ARBA00022485"/>
    </source>
</evidence>
<comment type="caution">
    <text evidence="20">The sequence shown here is derived from an EMBL/GenBank/DDBJ whole genome shotgun (WGS) entry which is preliminary data.</text>
</comment>
<evidence type="ECO:0000256" key="11">
    <source>
        <dbReference type="ARBA" id="ARBA00022741"/>
    </source>
</evidence>
<dbReference type="PANTHER" id="PTHR24421">
    <property type="entry name" value="NITRATE/NITRITE SENSOR PROTEIN NARX-RELATED"/>
    <property type="match status" value="1"/>
</dbReference>
<dbReference type="PROSITE" id="PS50109">
    <property type="entry name" value="HIS_KIN"/>
    <property type="match status" value="1"/>
</dbReference>
<keyword evidence="6" id="KW-0004">4Fe-4S</keyword>
<evidence type="ECO:0000256" key="5">
    <source>
        <dbReference type="ARBA" id="ARBA00017322"/>
    </source>
</evidence>
<comment type="catalytic activity">
    <reaction evidence="1">
        <text>ATP + protein L-histidine = ADP + protein N-phospho-L-histidine.</text>
        <dbReference type="EC" id="2.7.13.3"/>
    </reaction>
</comment>
<evidence type="ECO:0000256" key="15">
    <source>
        <dbReference type="ARBA" id="ARBA00023012"/>
    </source>
</evidence>
<evidence type="ECO:0000256" key="1">
    <source>
        <dbReference type="ARBA" id="ARBA00000085"/>
    </source>
</evidence>
<evidence type="ECO:0000256" key="14">
    <source>
        <dbReference type="ARBA" id="ARBA00023004"/>
    </source>
</evidence>
<evidence type="ECO:0000256" key="7">
    <source>
        <dbReference type="ARBA" id="ARBA00022490"/>
    </source>
</evidence>
<evidence type="ECO:0000256" key="3">
    <source>
        <dbReference type="ARBA" id="ARBA00004496"/>
    </source>
</evidence>
<evidence type="ECO:0000256" key="17">
    <source>
        <dbReference type="ARBA" id="ARBA00024827"/>
    </source>
</evidence>
<evidence type="ECO:0000256" key="10">
    <source>
        <dbReference type="ARBA" id="ARBA00022723"/>
    </source>
</evidence>
<keyword evidence="12 20" id="KW-0418">Kinase</keyword>
<dbReference type="GO" id="GO:0016020">
    <property type="term" value="C:membrane"/>
    <property type="evidence" value="ECO:0007669"/>
    <property type="project" value="InterPro"/>
</dbReference>
<dbReference type="InterPro" id="IPR004358">
    <property type="entry name" value="Sig_transdc_His_kin-like_C"/>
</dbReference>
<evidence type="ECO:0000256" key="13">
    <source>
        <dbReference type="ARBA" id="ARBA00022840"/>
    </source>
</evidence>
<keyword evidence="9" id="KW-0808">Transferase</keyword>
<proteinExistence type="predicted"/>
<comment type="cofactor">
    <cofactor evidence="2">
        <name>[4Fe-4S] cluster</name>
        <dbReference type="ChEBI" id="CHEBI:49883"/>
    </cofactor>
</comment>
<keyword evidence="14" id="KW-0408">Iron</keyword>
<accession>A0A7W8AEI4</accession>
<dbReference type="GO" id="GO:0000155">
    <property type="term" value="F:phosphorelay sensor kinase activity"/>
    <property type="evidence" value="ECO:0007669"/>
    <property type="project" value="InterPro"/>
</dbReference>
<dbReference type="SMART" id="SM00387">
    <property type="entry name" value="HATPase_c"/>
    <property type="match status" value="1"/>
</dbReference>
<dbReference type="Pfam" id="PF02518">
    <property type="entry name" value="HATPase_c"/>
    <property type="match status" value="1"/>
</dbReference>
<reference evidence="20 21" key="1">
    <citation type="submission" date="2020-08" db="EMBL/GenBank/DDBJ databases">
        <title>Genomic Encyclopedia of Type Strains, Phase IV (KMG-IV): sequencing the most valuable type-strain genomes for metagenomic binning, comparative biology and taxonomic classification.</title>
        <authorList>
            <person name="Goeker M."/>
        </authorList>
    </citation>
    <scope>NUCLEOTIDE SEQUENCE [LARGE SCALE GENOMIC DNA]</scope>
    <source>
        <strain evidence="20 21">DSM 45385</strain>
    </source>
</reference>
<dbReference type="GO" id="GO:0005524">
    <property type="term" value="F:ATP binding"/>
    <property type="evidence" value="ECO:0007669"/>
    <property type="project" value="UniProtKB-KW"/>
</dbReference>
<evidence type="ECO:0000256" key="9">
    <source>
        <dbReference type="ARBA" id="ARBA00022679"/>
    </source>
</evidence>
<keyword evidence="15" id="KW-0902">Two-component regulatory system</keyword>
<protein>
    <recommendedName>
        <fullName evidence="5">Oxygen sensor histidine kinase NreB</fullName>
        <ecNumber evidence="4">2.7.13.3</ecNumber>
    </recommendedName>
    <alternativeName>
        <fullName evidence="18">Nitrogen regulation protein B</fullName>
    </alternativeName>
</protein>
<dbReference type="InterPro" id="IPR011712">
    <property type="entry name" value="Sig_transdc_His_kin_sub3_dim/P"/>
</dbReference>
<keyword evidence="8" id="KW-0597">Phosphoprotein</keyword>
<dbReference type="PRINTS" id="PR00344">
    <property type="entry name" value="BCTRLSENSOR"/>
</dbReference>
<evidence type="ECO:0000256" key="8">
    <source>
        <dbReference type="ARBA" id="ARBA00022553"/>
    </source>
</evidence>
<dbReference type="Pfam" id="PF07730">
    <property type="entry name" value="HisKA_3"/>
    <property type="match status" value="1"/>
</dbReference>
<dbReference type="PANTHER" id="PTHR24421:SF10">
    <property type="entry name" value="NITRATE_NITRITE SENSOR PROTEIN NARQ"/>
    <property type="match status" value="1"/>
</dbReference>
<dbReference type="AlphaFoldDB" id="A0A7W8AEI4"/>
<evidence type="ECO:0000313" key="20">
    <source>
        <dbReference type="EMBL" id="MBB5084199.1"/>
    </source>
</evidence>
<sequence length="376" mass="39024">MGRSYRARSVAIGVATLAVMLAAVGAACVAGRWAGLGAALLAGALFQPVHRLARRAADRLLDGRTADVRALAATARQRLQQGDPHSGLRAILALLCAALPVTGAAVELDDHVVQTGTLPATATSVSLERHGEPVGRLLLGAYTGRGAPGRVTTRVLAALLPALADAAHAVRLAGTLQREHERASALRAQERRRLGRDLHDGLGQSLSGLAMSIHAARLAARTAPEQAEALFMRLLSAMEEVTIEVGRLVDGAPPPQLAELGLLKAIEALVGSPLSSGGGDLEGLPPAVELAVYRIVQEAVTNAHRHAAATSVTVAVERCQDRLLVRVRDDGRGLPAQPPAGIGLRSMRERAAELGGCCVIRHAEGGGTIVEVDLPL</sequence>
<evidence type="ECO:0000256" key="18">
    <source>
        <dbReference type="ARBA" id="ARBA00030800"/>
    </source>
</evidence>
<dbReference type="InterPro" id="IPR036890">
    <property type="entry name" value="HATPase_C_sf"/>
</dbReference>
<keyword evidence="13" id="KW-0067">ATP-binding</keyword>
<keyword evidence="11" id="KW-0547">Nucleotide-binding</keyword>
<name>A0A7W8AEI4_9ACTN</name>
<dbReference type="Gene3D" id="1.20.5.1930">
    <property type="match status" value="1"/>
</dbReference>
<dbReference type="GO" id="GO:0051539">
    <property type="term" value="F:4 iron, 4 sulfur cluster binding"/>
    <property type="evidence" value="ECO:0007669"/>
    <property type="project" value="UniProtKB-KW"/>
</dbReference>
<evidence type="ECO:0000259" key="19">
    <source>
        <dbReference type="PROSITE" id="PS50109"/>
    </source>
</evidence>
<organism evidence="20 21">
    <name type="scientific">Nonomuraea endophytica</name>
    <dbReference type="NCBI Taxonomy" id="714136"/>
    <lineage>
        <taxon>Bacteria</taxon>
        <taxon>Bacillati</taxon>
        <taxon>Actinomycetota</taxon>
        <taxon>Actinomycetes</taxon>
        <taxon>Streptosporangiales</taxon>
        <taxon>Streptosporangiaceae</taxon>
        <taxon>Nonomuraea</taxon>
    </lineage>
</organism>
<dbReference type="SUPFAM" id="SSF55874">
    <property type="entry name" value="ATPase domain of HSP90 chaperone/DNA topoisomerase II/histidine kinase"/>
    <property type="match status" value="1"/>
</dbReference>
<keyword evidence="10" id="KW-0479">Metal-binding</keyword>
<dbReference type="Proteomes" id="UP000568380">
    <property type="component" value="Unassembled WGS sequence"/>
</dbReference>
<evidence type="ECO:0000313" key="21">
    <source>
        <dbReference type="Proteomes" id="UP000568380"/>
    </source>
</evidence>
<keyword evidence="16" id="KW-0411">Iron-sulfur</keyword>
<evidence type="ECO:0000256" key="2">
    <source>
        <dbReference type="ARBA" id="ARBA00001966"/>
    </source>
</evidence>
<gene>
    <name evidence="20" type="ORF">HNR40_009707</name>
</gene>
<feature type="domain" description="Histidine kinase" evidence="19">
    <location>
        <begin position="292"/>
        <end position="376"/>
    </location>
</feature>
<keyword evidence="21" id="KW-1185">Reference proteome</keyword>
<dbReference type="InterPro" id="IPR050482">
    <property type="entry name" value="Sensor_HK_TwoCompSys"/>
</dbReference>
<dbReference type="RefSeq" id="WP_184973919.1">
    <property type="nucleotide sequence ID" value="NZ_JACHIN010000021.1"/>
</dbReference>
<keyword evidence="7" id="KW-0963">Cytoplasm</keyword>
<dbReference type="EMBL" id="JACHIN010000021">
    <property type="protein sequence ID" value="MBB5084199.1"/>
    <property type="molecule type" value="Genomic_DNA"/>
</dbReference>
<dbReference type="GO" id="GO:0046872">
    <property type="term" value="F:metal ion binding"/>
    <property type="evidence" value="ECO:0007669"/>
    <property type="project" value="UniProtKB-KW"/>
</dbReference>
<dbReference type="PROSITE" id="PS51257">
    <property type="entry name" value="PROKAR_LIPOPROTEIN"/>
    <property type="match status" value="1"/>
</dbReference>
<evidence type="ECO:0000256" key="12">
    <source>
        <dbReference type="ARBA" id="ARBA00022777"/>
    </source>
</evidence>
<comment type="subcellular location">
    <subcellularLocation>
        <location evidence="3">Cytoplasm</location>
    </subcellularLocation>
</comment>
<dbReference type="CDD" id="cd16917">
    <property type="entry name" value="HATPase_UhpB-NarQ-NarX-like"/>
    <property type="match status" value="1"/>
</dbReference>
<dbReference type="GO" id="GO:0046983">
    <property type="term" value="F:protein dimerization activity"/>
    <property type="evidence" value="ECO:0007669"/>
    <property type="project" value="InterPro"/>
</dbReference>
<evidence type="ECO:0000256" key="4">
    <source>
        <dbReference type="ARBA" id="ARBA00012438"/>
    </source>
</evidence>